<evidence type="ECO:0000256" key="1">
    <source>
        <dbReference type="SAM" id="MobiDB-lite"/>
    </source>
</evidence>
<keyword evidence="3" id="KW-1185">Reference proteome</keyword>
<feature type="compositionally biased region" description="Pro residues" evidence="1">
    <location>
        <begin position="1"/>
        <end position="10"/>
    </location>
</feature>
<feature type="compositionally biased region" description="Polar residues" evidence="1">
    <location>
        <begin position="75"/>
        <end position="89"/>
    </location>
</feature>
<evidence type="ECO:0000313" key="3">
    <source>
        <dbReference type="Proteomes" id="UP000799324"/>
    </source>
</evidence>
<feature type="compositionally biased region" description="Low complexity" evidence="1">
    <location>
        <begin position="338"/>
        <end position="365"/>
    </location>
</feature>
<gene>
    <name evidence="2" type="ORF">K491DRAFT_720200</name>
</gene>
<proteinExistence type="predicted"/>
<protein>
    <submittedName>
        <fullName evidence="2">Uncharacterized protein</fullName>
    </submittedName>
</protein>
<feature type="region of interest" description="Disordered" evidence="1">
    <location>
        <begin position="262"/>
        <end position="388"/>
    </location>
</feature>
<feature type="compositionally biased region" description="Polar residues" evidence="1">
    <location>
        <begin position="241"/>
        <end position="250"/>
    </location>
</feature>
<feature type="region of interest" description="Disordered" evidence="1">
    <location>
        <begin position="234"/>
        <end position="253"/>
    </location>
</feature>
<reference evidence="2" key="1">
    <citation type="journal article" date="2020" name="Stud. Mycol.">
        <title>101 Dothideomycetes genomes: a test case for predicting lifestyles and emergence of pathogens.</title>
        <authorList>
            <person name="Haridas S."/>
            <person name="Albert R."/>
            <person name="Binder M."/>
            <person name="Bloem J."/>
            <person name="Labutti K."/>
            <person name="Salamov A."/>
            <person name="Andreopoulos B."/>
            <person name="Baker S."/>
            <person name="Barry K."/>
            <person name="Bills G."/>
            <person name="Bluhm B."/>
            <person name="Cannon C."/>
            <person name="Castanera R."/>
            <person name="Culley D."/>
            <person name="Daum C."/>
            <person name="Ezra D."/>
            <person name="Gonzalez J."/>
            <person name="Henrissat B."/>
            <person name="Kuo A."/>
            <person name="Liang C."/>
            <person name="Lipzen A."/>
            <person name="Lutzoni F."/>
            <person name="Magnuson J."/>
            <person name="Mondo S."/>
            <person name="Nolan M."/>
            <person name="Ohm R."/>
            <person name="Pangilinan J."/>
            <person name="Park H.-J."/>
            <person name="Ramirez L."/>
            <person name="Alfaro M."/>
            <person name="Sun H."/>
            <person name="Tritt A."/>
            <person name="Yoshinaga Y."/>
            <person name="Zwiers L.-H."/>
            <person name="Turgeon B."/>
            <person name="Goodwin S."/>
            <person name="Spatafora J."/>
            <person name="Crous P."/>
            <person name="Grigoriev I."/>
        </authorList>
    </citation>
    <scope>NUCLEOTIDE SEQUENCE</scope>
    <source>
        <strain evidence="2">CBS 122681</strain>
    </source>
</reference>
<dbReference type="Proteomes" id="UP000799324">
    <property type="component" value="Unassembled WGS sequence"/>
</dbReference>
<accession>A0A6A6STG8</accession>
<dbReference type="AlphaFoldDB" id="A0A6A6STG8"/>
<feature type="compositionally biased region" description="Polar residues" evidence="1">
    <location>
        <begin position="12"/>
        <end position="21"/>
    </location>
</feature>
<organism evidence="2 3">
    <name type="scientific">Lophiostoma macrostomum CBS 122681</name>
    <dbReference type="NCBI Taxonomy" id="1314788"/>
    <lineage>
        <taxon>Eukaryota</taxon>
        <taxon>Fungi</taxon>
        <taxon>Dikarya</taxon>
        <taxon>Ascomycota</taxon>
        <taxon>Pezizomycotina</taxon>
        <taxon>Dothideomycetes</taxon>
        <taxon>Pleosporomycetidae</taxon>
        <taxon>Pleosporales</taxon>
        <taxon>Lophiostomataceae</taxon>
        <taxon>Lophiostoma</taxon>
    </lineage>
</organism>
<name>A0A6A6STG8_9PLEO</name>
<evidence type="ECO:0000313" key="2">
    <source>
        <dbReference type="EMBL" id="KAF2651055.1"/>
    </source>
</evidence>
<sequence>MAATYGPPPGQSRFNDTFASGSSTVHNGHNIFNRIYNHAPILESDPERLQQDMVIRMIFSGAPVVYKQDPPRTVEGSSTPTNTTGQSAGNDRVGTAREGTTSRQWKDETPSRARSQGEQKVDIENPEIIHDNSSTPFWQFVTEVSEKAKELPEISVFLRQYAPDDLYSTAYDMVKHKWCQQDKWWWKWRHLPGHKPPPAPSSTVSRYSDPTKYEEVMGDELSELMNKEIPHRHLQAIPSMPGSTSQNSPPTAKEDIMYSTTSFASGEIVTPDQSRRRPIPTKRAKTEVPPKRPSLSKQKVPVSEPSIPVTSSNEAADNNCTPNLRVRRSARQQERPRSSSPTPHTTTSTRKPRLRSSSTGSTTKTATRRSRGKKSGLEKVAEQQPPTN</sequence>
<feature type="region of interest" description="Disordered" evidence="1">
    <location>
        <begin position="66"/>
        <end position="123"/>
    </location>
</feature>
<feature type="compositionally biased region" description="Polar residues" evidence="1">
    <location>
        <begin position="308"/>
        <end position="322"/>
    </location>
</feature>
<feature type="compositionally biased region" description="Basic and acidic residues" evidence="1">
    <location>
        <begin position="104"/>
        <end position="123"/>
    </location>
</feature>
<feature type="region of interest" description="Disordered" evidence="1">
    <location>
        <begin position="1"/>
        <end position="21"/>
    </location>
</feature>
<dbReference type="EMBL" id="MU004436">
    <property type="protein sequence ID" value="KAF2651055.1"/>
    <property type="molecule type" value="Genomic_DNA"/>
</dbReference>